<accession>A0A1G8WRU6</accession>
<organism evidence="3 4">
    <name type="scientific">Arthrobacter cupressi</name>
    <dbReference type="NCBI Taxonomy" id="1045773"/>
    <lineage>
        <taxon>Bacteria</taxon>
        <taxon>Bacillati</taxon>
        <taxon>Actinomycetota</taxon>
        <taxon>Actinomycetes</taxon>
        <taxon>Micrococcales</taxon>
        <taxon>Micrococcaceae</taxon>
        <taxon>Arthrobacter</taxon>
    </lineage>
</organism>
<evidence type="ECO:0000313" key="3">
    <source>
        <dbReference type="EMBL" id="SDJ80355.1"/>
    </source>
</evidence>
<gene>
    <name evidence="3" type="ORF">SAMN05216555_11720</name>
</gene>
<dbReference type="RefSeq" id="WP_074590959.1">
    <property type="nucleotide sequence ID" value="NZ_FNEI01000017.1"/>
</dbReference>
<feature type="region of interest" description="Disordered" evidence="1">
    <location>
        <begin position="86"/>
        <end position="116"/>
    </location>
</feature>
<dbReference type="AlphaFoldDB" id="A0A1G8WRU6"/>
<dbReference type="EMBL" id="FNEI01000017">
    <property type="protein sequence ID" value="SDJ80355.1"/>
    <property type="molecule type" value="Genomic_DNA"/>
</dbReference>
<dbReference type="Proteomes" id="UP000182130">
    <property type="component" value="Unassembled WGS sequence"/>
</dbReference>
<evidence type="ECO:0000256" key="2">
    <source>
        <dbReference type="SAM" id="Phobius"/>
    </source>
</evidence>
<dbReference type="OrthoDB" id="4955019at2"/>
<evidence type="ECO:0000256" key="1">
    <source>
        <dbReference type="SAM" id="MobiDB-lite"/>
    </source>
</evidence>
<dbReference type="STRING" id="1045773.SAMN05216555_11720"/>
<keyword evidence="2" id="KW-0472">Membrane</keyword>
<reference evidence="4" key="1">
    <citation type="submission" date="2016-10" db="EMBL/GenBank/DDBJ databases">
        <authorList>
            <person name="Varghese N."/>
            <person name="Submissions S."/>
        </authorList>
    </citation>
    <scope>NUCLEOTIDE SEQUENCE [LARGE SCALE GENOMIC DNA]</scope>
    <source>
        <strain evidence="4">CGMCC 1.10783</strain>
    </source>
</reference>
<evidence type="ECO:0000313" key="4">
    <source>
        <dbReference type="Proteomes" id="UP000182130"/>
    </source>
</evidence>
<name>A0A1G8WRU6_9MICC</name>
<keyword evidence="4" id="KW-1185">Reference proteome</keyword>
<protein>
    <submittedName>
        <fullName evidence="3">Uncharacterized protein</fullName>
    </submittedName>
</protein>
<feature type="region of interest" description="Disordered" evidence="1">
    <location>
        <begin position="48"/>
        <end position="71"/>
    </location>
</feature>
<sequence length="116" mass="13032">MPWWSWILLWVALIAVSLLCYLLIGIRLFRKIMATLRELSAAGAKLGHLPAGPDPVQDDGGAGRPVPGSAVFASPEQMRHDYFAAKASRQELRRQRRVKRKAERGQPQSLHDIEFS</sequence>
<keyword evidence="2" id="KW-1133">Transmembrane helix</keyword>
<feature type="transmembrane region" description="Helical" evidence="2">
    <location>
        <begin position="6"/>
        <end position="29"/>
    </location>
</feature>
<keyword evidence="2" id="KW-0812">Transmembrane</keyword>
<proteinExistence type="predicted"/>